<dbReference type="RefSeq" id="XP_033764934.1">
    <property type="nucleotide sequence ID" value="XM_033909043.1"/>
</dbReference>
<dbReference type="GeneID" id="54629138"/>
<keyword evidence="2" id="KW-0235">DNA replication</keyword>
<name>A0A8B8UMD7_SACPA</name>
<dbReference type="GO" id="GO:0000775">
    <property type="term" value="C:chromosome, centromeric region"/>
    <property type="evidence" value="ECO:0007669"/>
    <property type="project" value="TreeGrafter"/>
</dbReference>
<dbReference type="OrthoDB" id="276989at2759"/>
<sequence>MSINLHSAPEYDSSYKLIQLTPELLDVIQDPAQNKQLRFKSLDKDKSEVVLCSHDKTWVLKQRKHSNTVLLMKEFVPEQPITFDETLLFGLSKPYMDVVGFAKTESEFETREAQGELNLNAVPIYNGELEFSDKIAKRSSTKVITTLEELLEDSPCSALEGISKWRKIGGSVKDGVLCILSQDFLFKALHVMLMSVMAESLDLQHLHVQDTYHAVGKDIEDEFNPYTREIIETVLNKFAVQEQEAEENTWRLRIPFIAQWYGIQALRKYVSGISMPIDEFLIKWKSLFPPFFPCDIDIDMLRGYHFKPTDKTVQYIARSTLPMDPKERFKVLFRLQSQWNLEDIKPLIEELNSRGMKIDSFIMKYARRKRLGKKTVVTSR</sequence>
<accession>A0A8B8UMD7</accession>
<evidence type="ECO:0000256" key="1">
    <source>
        <dbReference type="ARBA" id="ARBA00007017"/>
    </source>
</evidence>
<dbReference type="AlphaFoldDB" id="A0A8B8UMD7"/>
<dbReference type="VEuPathDB" id="FungiDB:SPAR_C00470"/>
<reference evidence="3" key="4">
    <citation type="submission" date="2025-08" db="UniProtKB">
        <authorList>
            <consortium name="RefSeq"/>
        </authorList>
    </citation>
    <scope>IDENTIFICATION</scope>
    <source>
        <strain evidence="3">CBS432</strain>
    </source>
</reference>
<dbReference type="InterPro" id="IPR019128">
    <property type="entry name" value="Dcc1"/>
</dbReference>
<dbReference type="GO" id="GO:0031390">
    <property type="term" value="C:Ctf18 RFC-like complex"/>
    <property type="evidence" value="ECO:0007669"/>
    <property type="project" value="InterPro"/>
</dbReference>
<dbReference type="GO" id="GO:0034088">
    <property type="term" value="P:maintenance of mitotic sister chromatid cohesion"/>
    <property type="evidence" value="ECO:0007669"/>
    <property type="project" value="TreeGrafter"/>
</dbReference>
<reference evidence="3" key="3">
    <citation type="submission" date="2025-07" db="EMBL/GenBank/DDBJ databases">
        <authorList>
            <consortium name="NCBI Genome Project"/>
        </authorList>
    </citation>
    <scope>NUCLEOTIDE SEQUENCE</scope>
    <source>
        <strain evidence="3">CBS432</strain>
    </source>
</reference>
<dbReference type="PANTHER" id="PTHR13395">
    <property type="entry name" value="SISTER CHROMATID COHESION PROTEIN DCC1-RELATED"/>
    <property type="match status" value="1"/>
</dbReference>
<dbReference type="GO" id="GO:0000785">
    <property type="term" value="C:chromatin"/>
    <property type="evidence" value="ECO:0007669"/>
    <property type="project" value="TreeGrafter"/>
</dbReference>
<evidence type="ECO:0000313" key="3">
    <source>
        <dbReference type="RefSeq" id="XP_033764934.1"/>
    </source>
</evidence>
<gene>
    <name evidence="3" type="primary">DCC1</name>
    <name evidence="3" type="ORF">SPAR_C00470</name>
</gene>
<comment type="similarity">
    <text evidence="1">Belongs to the DCC1 family.</text>
</comment>
<organism evidence="3">
    <name type="scientific">Saccharomyces paradoxus</name>
    <name type="common">Yeast</name>
    <name type="synonym">Saccharomyces douglasii</name>
    <dbReference type="NCBI Taxonomy" id="27291"/>
    <lineage>
        <taxon>Eukaryota</taxon>
        <taxon>Fungi</taxon>
        <taxon>Dikarya</taxon>
        <taxon>Ascomycota</taxon>
        <taxon>Saccharomycotina</taxon>
        <taxon>Saccharomycetes</taxon>
        <taxon>Saccharomycetales</taxon>
        <taxon>Saccharomycetaceae</taxon>
        <taxon>Saccharomyces</taxon>
    </lineage>
</organism>
<dbReference type="GO" id="GO:0006260">
    <property type="term" value="P:DNA replication"/>
    <property type="evidence" value="ECO:0007669"/>
    <property type="project" value="UniProtKB-KW"/>
</dbReference>
<dbReference type="PANTHER" id="PTHR13395:SF6">
    <property type="entry name" value="SISTER CHROMATID COHESION PROTEIN DCC1"/>
    <property type="match status" value="1"/>
</dbReference>
<reference evidence="3" key="2">
    <citation type="submission" date="2020-01" db="EMBL/GenBank/DDBJ databases">
        <title>Population-level Yeast Reference Genomes.</title>
        <authorList>
            <person name="Yue J.-X."/>
        </authorList>
    </citation>
    <scope>NUCLEOTIDE SEQUENCE</scope>
    <source>
        <strain evidence="3">CBS432</strain>
    </source>
</reference>
<dbReference type="Pfam" id="PF09724">
    <property type="entry name" value="Dcc1"/>
    <property type="match status" value="1"/>
</dbReference>
<evidence type="ECO:0000256" key="2">
    <source>
        <dbReference type="ARBA" id="ARBA00022705"/>
    </source>
</evidence>
<dbReference type="KEGG" id="spao:SPAR_C00470"/>
<protein>
    <submittedName>
        <fullName evidence="3">Dcc1p</fullName>
    </submittedName>
</protein>
<reference evidence="3" key="1">
    <citation type="journal article" date="2017" name="Nat. Genet.">
        <title>Contrasting evolutionary genome dynamics between domesticated and wild yeasts.</title>
        <authorList>
            <person name="Yue J.X."/>
            <person name="Li J."/>
            <person name="Aigrain L."/>
            <person name="Hallin J."/>
            <person name="Persson K."/>
            <person name="Oliver K."/>
            <person name="Bergstrom A."/>
            <person name="Coupland P."/>
            <person name="Warringer J."/>
            <person name="Lagomarsino M.C."/>
            <person name="Fischer G."/>
            <person name="Durbin R."/>
            <person name="Liti G."/>
        </authorList>
    </citation>
    <scope>NUCLEOTIDE SEQUENCE</scope>
    <source>
        <strain evidence="3">CBS432</strain>
    </source>
</reference>
<proteinExistence type="inferred from homology"/>